<evidence type="ECO:0000313" key="2">
    <source>
        <dbReference type="Proteomes" id="UP001348817"/>
    </source>
</evidence>
<evidence type="ECO:0000313" key="1">
    <source>
        <dbReference type="EMBL" id="BDD10049.1"/>
    </source>
</evidence>
<dbReference type="Proteomes" id="UP001348817">
    <property type="component" value="Chromosome"/>
</dbReference>
<dbReference type="AlphaFoldDB" id="A0AAU9CD45"/>
<reference evidence="1 2" key="1">
    <citation type="submission" date="2021-12" db="EMBL/GenBank/DDBJ databases">
        <title>Genome sequencing of bacteria with rrn-lacking chromosome and rrn-plasmid.</title>
        <authorList>
            <person name="Anda M."/>
            <person name="Iwasaki W."/>
        </authorList>
    </citation>
    <scope>NUCLEOTIDE SEQUENCE [LARGE SCALE GENOMIC DNA]</scope>
    <source>
        <strain evidence="1 2">DSM 100852</strain>
    </source>
</reference>
<dbReference type="EMBL" id="AP025314">
    <property type="protein sequence ID" value="BDD10049.1"/>
    <property type="molecule type" value="Genomic_DNA"/>
</dbReference>
<dbReference type="KEGG" id="fax:FUAX_24810"/>
<protein>
    <submittedName>
        <fullName evidence="1">Uncharacterized protein</fullName>
    </submittedName>
</protein>
<organism evidence="1 2">
    <name type="scientific">Fulvitalea axinellae</name>
    <dbReference type="NCBI Taxonomy" id="1182444"/>
    <lineage>
        <taxon>Bacteria</taxon>
        <taxon>Pseudomonadati</taxon>
        <taxon>Bacteroidota</taxon>
        <taxon>Cytophagia</taxon>
        <taxon>Cytophagales</taxon>
        <taxon>Persicobacteraceae</taxon>
        <taxon>Fulvitalea</taxon>
    </lineage>
</organism>
<name>A0AAU9CD45_9BACT</name>
<proteinExistence type="predicted"/>
<keyword evidence="2" id="KW-1185">Reference proteome</keyword>
<gene>
    <name evidence="1" type="ORF">FUAX_24810</name>
</gene>
<sequence length="57" mass="6556">MTELFFGGYPCVSTRMVPGQHQANICQVFSLLGRNLCKIPQSDIFRIQIKPLFELLR</sequence>
<accession>A0AAU9CD45</accession>